<gene>
    <name evidence="12" type="ORF">AN277_0204240</name>
</gene>
<evidence type="ECO:0000256" key="8">
    <source>
        <dbReference type="ARBA" id="ARBA00048617"/>
    </source>
</evidence>
<sequence>MNRTDAGRTSAGRDGVVLATRTPDRARALAEALRKRRLRLILSPLRAPRALTEPELDALDSALGGGPWEAATFTSVNGLRGLRAGLARLHAAGRSVHAEPAALLAGTQVHCVGRATAEEARAQGLTPAAETAAGEEEQSARGLLTRLGRAGAPGSVLCVHGRPHRPELADGLRELGAEVTEAVAYAMADWPAPEPLGGQAPGAAGEERPAESAAPALDRQATAEVLHERAADVVLVTSPRQLEALHFLGPLPEPVVCLGSTTVARARELGLAAVTAVSPAPEDLAEAALRARSG</sequence>
<dbReference type="InterPro" id="IPR003754">
    <property type="entry name" value="4pyrrol_synth_uPrphyn_synth"/>
</dbReference>
<dbReference type="EC" id="4.2.1.75" evidence="3 9"/>
<comment type="pathway">
    <text evidence="1 9">Porphyrin-containing compound metabolism; protoporphyrin-IX biosynthesis; coproporphyrinogen-III from 5-aminolevulinate: step 3/4.</text>
</comment>
<name>A0A199NUB6_9MICC</name>
<proteinExistence type="inferred from homology"/>
<reference evidence="12" key="1">
    <citation type="submission" date="2016-06" db="EMBL/GenBank/DDBJ databases">
        <title>Identification of putative biosynthetic pathways for the production of bioactive secondary metabolites by the marine actinomycete Kocuria kristinae RUTW2-3.</title>
        <authorList>
            <person name="Waterworth S.C."/>
            <person name="Walmsley T.A."/>
            <person name="Matongo T."/>
            <person name="Davies-Coleman M.T."/>
            <person name="Dorrington R.A."/>
        </authorList>
    </citation>
    <scope>NUCLEOTIDE SEQUENCE [LARGE SCALE GENOMIC DNA]</scope>
    <source>
        <strain evidence="12">RUTW2-3</strain>
    </source>
</reference>
<dbReference type="Pfam" id="PF02602">
    <property type="entry name" value="HEM4"/>
    <property type="match status" value="1"/>
</dbReference>
<dbReference type="RefSeq" id="WP_064725178.1">
    <property type="nucleotide sequence ID" value="NZ_LJBJ02000006.1"/>
</dbReference>
<comment type="similarity">
    <text evidence="2 9">Belongs to the uroporphyrinogen-III synthase family.</text>
</comment>
<dbReference type="GO" id="GO:0006780">
    <property type="term" value="P:uroporphyrinogen III biosynthetic process"/>
    <property type="evidence" value="ECO:0007669"/>
    <property type="project" value="UniProtKB-UniRule"/>
</dbReference>
<comment type="function">
    <text evidence="6 9">Catalyzes cyclization of the linear tetrapyrrole, hydroxymethylbilane, to the macrocyclic uroporphyrinogen III.</text>
</comment>
<comment type="catalytic activity">
    <reaction evidence="8 9">
        <text>hydroxymethylbilane = uroporphyrinogen III + H2O</text>
        <dbReference type="Rhea" id="RHEA:18965"/>
        <dbReference type="ChEBI" id="CHEBI:15377"/>
        <dbReference type="ChEBI" id="CHEBI:57308"/>
        <dbReference type="ChEBI" id="CHEBI:57845"/>
        <dbReference type="EC" id="4.2.1.75"/>
    </reaction>
</comment>
<evidence type="ECO:0000256" key="2">
    <source>
        <dbReference type="ARBA" id="ARBA00008133"/>
    </source>
</evidence>
<organism evidence="12 13">
    <name type="scientific">Rothia kristinae</name>
    <dbReference type="NCBI Taxonomy" id="37923"/>
    <lineage>
        <taxon>Bacteria</taxon>
        <taxon>Bacillati</taxon>
        <taxon>Actinomycetota</taxon>
        <taxon>Actinomycetes</taxon>
        <taxon>Micrococcales</taxon>
        <taxon>Micrococcaceae</taxon>
        <taxon>Rothia</taxon>
    </lineage>
</organism>
<comment type="caution">
    <text evidence="12">The sequence shown here is derived from an EMBL/GenBank/DDBJ whole genome shotgun (WGS) entry which is preliminary data.</text>
</comment>
<evidence type="ECO:0000256" key="3">
    <source>
        <dbReference type="ARBA" id="ARBA00013109"/>
    </source>
</evidence>
<dbReference type="EMBL" id="LJBJ02000006">
    <property type="protein sequence ID" value="OAX52188.1"/>
    <property type="molecule type" value="Genomic_DNA"/>
</dbReference>
<evidence type="ECO:0000259" key="11">
    <source>
        <dbReference type="Pfam" id="PF02602"/>
    </source>
</evidence>
<dbReference type="Proteomes" id="UP000053171">
    <property type="component" value="Unassembled WGS sequence"/>
</dbReference>
<accession>A0A199NUB6</accession>
<protein>
    <recommendedName>
        <fullName evidence="7 9">Uroporphyrinogen-III synthase</fullName>
        <ecNumber evidence="3 9">4.2.1.75</ecNumber>
    </recommendedName>
</protein>
<evidence type="ECO:0000256" key="5">
    <source>
        <dbReference type="ARBA" id="ARBA00023244"/>
    </source>
</evidence>
<evidence type="ECO:0000256" key="1">
    <source>
        <dbReference type="ARBA" id="ARBA00004772"/>
    </source>
</evidence>
<evidence type="ECO:0000256" key="10">
    <source>
        <dbReference type="SAM" id="MobiDB-lite"/>
    </source>
</evidence>
<keyword evidence="5 9" id="KW-0627">Porphyrin biosynthesis</keyword>
<evidence type="ECO:0000256" key="4">
    <source>
        <dbReference type="ARBA" id="ARBA00023239"/>
    </source>
</evidence>
<dbReference type="PANTHER" id="PTHR38042:SF1">
    <property type="entry name" value="UROPORPHYRINOGEN-III SYNTHASE, CHLOROPLASTIC"/>
    <property type="match status" value="1"/>
</dbReference>
<dbReference type="SUPFAM" id="SSF69618">
    <property type="entry name" value="HemD-like"/>
    <property type="match status" value="1"/>
</dbReference>
<feature type="region of interest" description="Disordered" evidence="10">
    <location>
        <begin position="191"/>
        <end position="220"/>
    </location>
</feature>
<dbReference type="CDD" id="cd06578">
    <property type="entry name" value="HemD"/>
    <property type="match status" value="1"/>
</dbReference>
<evidence type="ECO:0000256" key="6">
    <source>
        <dbReference type="ARBA" id="ARBA00037589"/>
    </source>
</evidence>
<dbReference type="InterPro" id="IPR036108">
    <property type="entry name" value="4pyrrol_syn_uPrphyn_synt_sf"/>
</dbReference>
<feature type="compositionally biased region" description="Low complexity" evidence="10">
    <location>
        <begin position="195"/>
        <end position="204"/>
    </location>
</feature>
<dbReference type="GO" id="GO:0006782">
    <property type="term" value="P:protoporphyrinogen IX biosynthetic process"/>
    <property type="evidence" value="ECO:0007669"/>
    <property type="project" value="UniProtKB-UniRule"/>
</dbReference>
<evidence type="ECO:0000256" key="7">
    <source>
        <dbReference type="ARBA" id="ARBA00040167"/>
    </source>
</evidence>
<evidence type="ECO:0000313" key="13">
    <source>
        <dbReference type="Proteomes" id="UP000053171"/>
    </source>
</evidence>
<dbReference type="AlphaFoldDB" id="A0A199NUB6"/>
<dbReference type="GO" id="GO:0004852">
    <property type="term" value="F:uroporphyrinogen-III synthase activity"/>
    <property type="evidence" value="ECO:0007669"/>
    <property type="project" value="UniProtKB-UniRule"/>
</dbReference>
<dbReference type="PANTHER" id="PTHR38042">
    <property type="entry name" value="UROPORPHYRINOGEN-III SYNTHASE, CHLOROPLASTIC"/>
    <property type="match status" value="1"/>
</dbReference>
<feature type="domain" description="Tetrapyrrole biosynthesis uroporphyrinogen III synthase" evidence="11">
    <location>
        <begin position="28"/>
        <end position="285"/>
    </location>
</feature>
<evidence type="ECO:0000313" key="12">
    <source>
        <dbReference type="EMBL" id="OAX52188.1"/>
    </source>
</evidence>
<dbReference type="InterPro" id="IPR039793">
    <property type="entry name" value="UROS/Hem4"/>
</dbReference>
<evidence type="ECO:0000256" key="9">
    <source>
        <dbReference type="RuleBase" id="RU366031"/>
    </source>
</evidence>
<keyword evidence="13" id="KW-1185">Reference proteome</keyword>
<keyword evidence="4 9" id="KW-0456">Lyase</keyword>
<dbReference type="Gene3D" id="3.40.50.10090">
    <property type="match status" value="2"/>
</dbReference>